<comment type="cofactor">
    <cofactor evidence="2 12">
        <name>FAD</name>
        <dbReference type="ChEBI" id="CHEBI:57692"/>
    </cofactor>
</comment>
<evidence type="ECO:0000256" key="4">
    <source>
        <dbReference type="ARBA" id="ARBA00004744"/>
    </source>
</evidence>
<dbReference type="SUPFAM" id="SSF54373">
    <property type="entry name" value="FAD-linked reductases, C-terminal domain"/>
    <property type="match status" value="1"/>
</dbReference>
<dbReference type="Proteomes" id="UP000240542">
    <property type="component" value="Unassembled WGS sequence"/>
</dbReference>
<comment type="subcellular location">
    <subcellularLocation>
        <location evidence="12">Cytoplasm</location>
    </subcellularLocation>
</comment>
<dbReference type="AlphaFoldDB" id="A0A2P8DLX8"/>
<dbReference type="PANTHER" id="PTHR42923">
    <property type="entry name" value="PROTOPORPHYRINOGEN OXIDASE"/>
    <property type="match status" value="1"/>
</dbReference>
<keyword evidence="15" id="KW-1185">Reference proteome</keyword>
<dbReference type="NCBIfam" id="TIGR00562">
    <property type="entry name" value="proto_IX_ox"/>
    <property type="match status" value="1"/>
</dbReference>
<keyword evidence="9 12" id="KW-0274">FAD</keyword>
<dbReference type="GO" id="GO:0004729">
    <property type="term" value="F:oxygen-dependent protoporphyrinogen oxidase activity"/>
    <property type="evidence" value="ECO:0007669"/>
    <property type="project" value="UniProtKB-UniRule"/>
</dbReference>
<accession>A0A2P8DLX8</accession>
<evidence type="ECO:0000256" key="6">
    <source>
        <dbReference type="ARBA" id="ARBA00012402"/>
    </source>
</evidence>
<dbReference type="SUPFAM" id="SSF51905">
    <property type="entry name" value="FAD/NAD(P)-binding domain"/>
    <property type="match status" value="1"/>
</dbReference>
<dbReference type="GO" id="GO:0005737">
    <property type="term" value="C:cytoplasm"/>
    <property type="evidence" value="ECO:0007669"/>
    <property type="project" value="UniProtKB-SubCell"/>
</dbReference>
<evidence type="ECO:0000313" key="14">
    <source>
        <dbReference type="EMBL" id="PSK98187.1"/>
    </source>
</evidence>
<evidence type="ECO:0000256" key="1">
    <source>
        <dbReference type="ARBA" id="ARBA00001755"/>
    </source>
</evidence>
<dbReference type="EMBL" id="PYGA01000006">
    <property type="protein sequence ID" value="PSK98187.1"/>
    <property type="molecule type" value="Genomic_DNA"/>
</dbReference>
<evidence type="ECO:0000256" key="3">
    <source>
        <dbReference type="ARBA" id="ARBA00002185"/>
    </source>
</evidence>
<feature type="domain" description="Amine oxidase" evidence="13">
    <location>
        <begin position="14"/>
        <end position="468"/>
    </location>
</feature>
<dbReference type="InterPro" id="IPR050464">
    <property type="entry name" value="Zeta_carotene_desat/Oxidored"/>
</dbReference>
<keyword evidence="10 12" id="KW-0560">Oxidoreductase</keyword>
<comment type="similarity">
    <text evidence="5 12">Belongs to the protoporphyrinogen/coproporphyrinogen oxidase family. Coproporphyrinogen III oxidase subfamily.</text>
</comment>
<evidence type="ECO:0000256" key="12">
    <source>
        <dbReference type="RuleBase" id="RU364052"/>
    </source>
</evidence>
<keyword evidence="12" id="KW-0963">Cytoplasm</keyword>
<dbReference type="PANTHER" id="PTHR42923:SF3">
    <property type="entry name" value="PROTOPORPHYRINOGEN OXIDASE"/>
    <property type="match status" value="1"/>
</dbReference>
<organism evidence="14 15">
    <name type="scientific">Murinocardiopsis flavida</name>
    <dbReference type="NCBI Taxonomy" id="645275"/>
    <lineage>
        <taxon>Bacteria</taxon>
        <taxon>Bacillati</taxon>
        <taxon>Actinomycetota</taxon>
        <taxon>Actinomycetes</taxon>
        <taxon>Streptosporangiales</taxon>
        <taxon>Nocardiopsidaceae</taxon>
        <taxon>Murinocardiopsis</taxon>
    </lineage>
</organism>
<evidence type="ECO:0000256" key="8">
    <source>
        <dbReference type="ARBA" id="ARBA00022630"/>
    </source>
</evidence>
<reference evidence="14 15" key="1">
    <citation type="submission" date="2018-03" db="EMBL/GenBank/DDBJ databases">
        <title>Genomic Encyclopedia of Archaeal and Bacterial Type Strains, Phase II (KMG-II): from individual species to whole genera.</title>
        <authorList>
            <person name="Goeker M."/>
        </authorList>
    </citation>
    <scope>NUCLEOTIDE SEQUENCE [LARGE SCALE GENOMIC DNA]</scope>
    <source>
        <strain evidence="14 15">DSM 45312</strain>
    </source>
</reference>
<keyword evidence="11 12" id="KW-0350">Heme biosynthesis</keyword>
<sequence length="480" mass="48179">MQTKPHVVVVGGGVSGLTAAHRLAGSGHEVTVLESAPRLGGKIAGSPVAGVAVDSGAESVLARRPEALDLFSELGLDDRVVHPAPVGARIYSRGALRTLPRNHVMGVPGDLLELARSGIVSPAGVLRAARDLVWPRTPVRGDVPVAAYIGIRLGAEVVDRMVEPLLGGVYAGRADRLSLDSTLPQIASMARAERSLLAAAGRARAAAPAGPPAPVFAGLRGGLSTLVDALADALAARSGLVRTGTTVRGLDRRPGGGWTLTTGSACHPATVDADGVVLAAPGPAASRLLRAEAPGAARALAEIDYAGMAIVTLAYRAAAFPEPPAGSGFLVPAGEGRAIKAATFSSVKWPWLAEELRAAHPGEELVLVRCSIGRAGEAAVLQRGDGELAALAAADLSAITGVAGPPVDRRVTRWGGGLPQYTVGHADRIGRARSAVAPLPGLALAGAAYDGVGIPACIAAGEGAAAEVAAELAGPAHQAA</sequence>
<comment type="function">
    <text evidence="3 12">Involved in coproporphyrin-dependent heme b biosynthesis. Catalyzes the oxidation of coproporphyrinogen III to coproporphyrin III.</text>
</comment>
<dbReference type="EC" id="1.3.3.15" evidence="6 12"/>
<name>A0A2P8DLX8_9ACTN</name>
<evidence type="ECO:0000256" key="7">
    <source>
        <dbReference type="ARBA" id="ARBA00019046"/>
    </source>
</evidence>
<dbReference type="Pfam" id="PF01593">
    <property type="entry name" value="Amino_oxidase"/>
    <property type="match status" value="1"/>
</dbReference>
<protein>
    <recommendedName>
        <fullName evidence="7 12">Coproporphyrinogen III oxidase</fullName>
        <ecNumber evidence="6 12">1.3.3.15</ecNumber>
    </recommendedName>
</protein>
<gene>
    <name evidence="14" type="ORF">CLV63_106235</name>
</gene>
<dbReference type="InterPro" id="IPR004572">
    <property type="entry name" value="Protoporphyrinogen_oxidase"/>
</dbReference>
<comment type="pathway">
    <text evidence="4 12">Porphyrin-containing compound metabolism; protoheme biosynthesis.</text>
</comment>
<evidence type="ECO:0000259" key="13">
    <source>
        <dbReference type="Pfam" id="PF01593"/>
    </source>
</evidence>
<dbReference type="InterPro" id="IPR036188">
    <property type="entry name" value="FAD/NAD-bd_sf"/>
</dbReference>
<dbReference type="UniPathway" id="UPA00252"/>
<evidence type="ECO:0000256" key="11">
    <source>
        <dbReference type="ARBA" id="ARBA00023133"/>
    </source>
</evidence>
<dbReference type="OrthoDB" id="4496419at2"/>
<evidence type="ECO:0000256" key="2">
    <source>
        <dbReference type="ARBA" id="ARBA00001974"/>
    </source>
</evidence>
<evidence type="ECO:0000256" key="5">
    <source>
        <dbReference type="ARBA" id="ARBA00008310"/>
    </source>
</evidence>
<evidence type="ECO:0000313" key="15">
    <source>
        <dbReference type="Proteomes" id="UP000240542"/>
    </source>
</evidence>
<evidence type="ECO:0000256" key="10">
    <source>
        <dbReference type="ARBA" id="ARBA00023002"/>
    </source>
</evidence>
<comment type="catalytic activity">
    <reaction evidence="1">
        <text>coproporphyrinogen III + 3 O2 = coproporphyrin III + 3 H2O2</text>
        <dbReference type="Rhea" id="RHEA:43436"/>
        <dbReference type="ChEBI" id="CHEBI:15379"/>
        <dbReference type="ChEBI" id="CHEBI:16240"/>
        <dbReference type="ChEBI" id="CHEBI:57309"/>
        <dbReference type="ChEBI" id="CHEBI:131725"/>
        <dbReference type="EC" id="1.3.3.15"/>
    </reaction>
    <physiologicalReaction direction="left-to-right" evidence="1">
        <dbReference type="Rhea" id="RHEA:43437"/>
    </physiologicalReaction>
</comment>
<dbReference type="GO" id="GO:0006783">
    <property type="term" value="P:heme biosynthetic process"/>
    <property type="evidence" value="ECO:0007669"/>
    <property type="project" value="UniProtKB-UniRule"/>
</dbReference>
<keyword evidence="8 12" id="KW-0285">Flavoprotein</keyword>
<dbReference type="Gene3D" id="3.90.660.20">
    <property type="entry name" value="Protoporphyrinogen oxidase, mitochondrial, domain 2"/>
    <property type="match status" value="1"/>
</dbReference>
<dbReference type="Gene3D" id="1.10.3110.10">
    <property type="entry name" value="protoporphyrinogen ix oxidase, domain 3"/>
    <property type="match status" value="1"/>
</dbReference>
<dbReference type="InterPro" id="IPR002937">
    <property type="entry name" value="Amino_oxidase"/>
</dbReference>
<evidence type="ECO:0000256" key="9">
    <source>
        <dbReference type="ARBA" id="ARBA00022827"/>
    </source>
</evidence>
<comment type="caution">
    <text evidence="14">The sequence shown here is derived from an EMBL/GenBank/DDBJ whole genome shotgun (WGS) entry which is preliminary data.</text>
</comment>
<dbReference type="Gene3D" id="3.50.50.60">
    <property type="entry name" value="FAD/NAD(P)-binding domain"/>
    <property type="match status" value="1"/>
</dbReference>
<proteinExistence type="inferred from homology"/>
<dbReference type="RefSeq" id="WP_106582905.1">
    <property type="nucleotide sequence ID" value="NZ_PYGA01000006.1"/>
</dbReference>